<feature type="non-terminal residue" evidence="1">
    <location>
        <position position="150"/>
    </location>
</feature>
<name>A0A9J5Y3E0_SOLCO</name>
<comment type="caution">
    <text evidence="1">The sequence shown here is derived from an EMBL/GenBank/DDBJ whole genome shotgun (WGS) entry which is preliminary data.</text>
</comment>
<keyword evidence="2" id="KW-1185">Reference proteome</keyword>
<dbReference type="Proteomes" id="UP000824120">
    <property type="component" value="Chromosome 7"/>
</dbReference>
<protein>
    <submittedName>
        <fullName evidence="1">Uncharacterized protein</fullName>
    </submittedName>
</protein>
<sequence length="150" mass="16868">KCAAKDQLANSSPSCISLQHHRVWIIGRHSTASWNCPTICRLLLFTADLILSIRAQHTRTKGEDKIFWQLTEWVRELKFSRSKRGVSNNATQDAFMNAHNKTQFSYAKIKCALKDSSCDSPISTNLMLTILASNASSSLTKMLKCPSHKE</sequence>
<proteinExistence type="predicted"/>
<evidence type="ECO:0000313" key="2">
    <source>
        <dbReference type="Proteomes" id="UP000824120"/>
    </source>
</evidence>
<accession>A0A9J5Y3E0</accession>
<organism evidence="1 2">
    <name type="scientific">Solanum commersonii</name>
    <name type="common">Commerson's wild potato</name>
    <name type="synonym">Commerson's nightshade</name>
    <dbReference type="NCBI Taxonomy" id="4109"/>
    <lineage>
        <taxon>Eukaryota</taxon>
        <taxon>Viridiplantae</taxon>
        <taxon>Streptophyta</taxon>
        <taxon>Embryophyta</taxon>
        <taxon>Tracheophyta</taxon>
        <taxon>Spermatophyta</taxon>
        <taxon>Magnoliopsida</taxon>
        <taxon>eudicotyledons</taxon>
        <taxon>Gunneridae</taxon>
        <taxon>Pentapetalae</taxon>
        <taxon>asterids</taxon>
        <taxon>lamiids</taxon>
        <taxon>Solanales</taxon>
        <taxon>Solanaceae</taxon>
        <taxon>Solanoideae</taxon>
        <taxon>Solaneae</taxon>
        <taxon>Solanum</taxon>
    </lineage>
</organism>
<dbReference type="EMBL" id="JACXVP010000007">
    <property type="protein sequence ID" value="KAG5594929.1"/>
    <property type="molecule type" value="Genomic_DNA"/>
</dbReference>
<dbReference type="AlphaFoldDB" id="A0A9J5Y3E0"/>
<evidence type="ECO:0000313" key="1">
    <source>
        <dbReference type="EMBL" id="KAG5594929.1"/>
    </source>
</evidence>
<gene>
    <name evidence="1" type="ORF">H5410_036161</name>
</gene>
<reference evidence="1 2" key="1">
    <citation type="submission" date="2020-09" db="EMBL/GenBank/DDBJ databases">
        <title>De no assembly of potato wild relative species, Solanum commersonii.</title>
        <authorList>
            <person name="Cho K."/>
        </authorList>
    </citation>
    <scope>NUCLEOTIDE SEQUENCE [LARGE SCALE GENOMIC DNA]</scope>
    <source>
        <strain evidence="1">LZ3.2</strain>
        <tissue evidence="1">Leaf</tissue>
    </source>
</reference>